<keyword evidence="2" id="KW-1185">Reference proteome</keyword>
<protein>
    <submittedName>
        <fullName evidence="1">Uncharacterized protein</fullName>
    </submittedName>
</protein>
<evidence type="ECO:0000313" key="1">
    <source>
        <dbReference type="EMBL" id="TBU94784.1"/>
    </source>
</evidence>
<gene>
    <name evidence="1" type="ORF">DNJ96_12560</name>
</gene>
<proteinExistence type="predicted"/>
<reference evidence="1 2" key="1">
    <citation type="submission" date="2018-06" db="EMBL/GenBank/DDBJ databases">
        <title>Three novel Pseudomonas species isolated from symptomatic oak.</title>
        <authorList>
            <person name="Bueno-Gonzalez V."/>
            <person name="Brady C."/>
        </authorList>
    </citation>
    <scope>NUCLEOTIDE SEQUENCE [LARGE SCALE GENOMIC DNA]</scope>
    <source>
        <strain evidence="1 2">P17C</strain>
    </source>
</reference>
<comment type="caution">
    <text evidence="1">The sequence shown here is derived from an EMBL/GenBank/DDBJ whole genome shotgun (WGS) entry which is preliminary data.</text>
</comment>
<dbReference type="EMBL" id="QJUP01000017">
    <property type="protein sequence ID" value="TBU94784.1"/>
    <property type="molecule type" value="Genomic_DNA"/>
</dbReference>
<dbReference type="Proteomes" id="UP000292639">
    <property type="component" value="Unassembled WGS sequence"/>
</dbReference>
<dbReference type="AlphaFoldDB" id="A0A4Q9R472"/>
<name>A0A4Q9R472_9GAMM</name>
<evidence type="ECO:0000313" key="2">
    <source>
        <dbReference type="Proteomes" id="UP000292639"/>
    </source>
</evidence>
<accession>A0A4Q9R472</accession>
<organism evidence="1 2">
    <name type="scientific">Stutzerimonas kirkiae</name>
    <dbReference type="NCBI Taxonomy" id="2211392"/>
    <lineage>
        <taxon>Bacteria</taxon>
        <taxon>Pseudomonadati</taxon>
        <taxon>Pseudomonadota</taxon>
        <taxon>Gammaproteobacteria</taxon>
        <taxon>Pseudomonadales</taxon>
        <taxon>Pseudomonadaceae</taxon>
        <taxon>Stutzerimonas</taxon>
    </lineage>
</organism>
<sequence length="77" mass="8839">MFFLMLFSSACIPYRSAWEGDRDQFVGKKLDPDIILADGSYGAKYGNYFFDTFVERKFDAVIVEGGLVRYYITWGAV</sequence>